<name>A0ABN9PDV6_9DINO</name>
<sequence length="167" mass="19678">ALYLQPPLQKLVNCQSCPARRETSWQHRAMTSWRSTWRLRTNRHLSCRHMRRCRRPWSMSPSWSCSFVRLETVSSCRMRSTSLRWSSCRLRRSSPRCRQPRASWATSPRASSASSPSSTATISSGTLRRERLSWRKLTGRSSSLVGRRWGLVYRSWRRNCSNRLRTT</sequence>
<evidence type="ECO:0000256" key="1">
    <source>
        <dbReference type="SAM" id="MobiDB-lite"/>
    </source>
</evidence>
<proteinExistence type="predicted"/>
<feature type="non-terminal residue" evidence="2">
    <location>
        <position position="1"/>
    </location>
</feature>
<organism evidence="2 3">
    <name type="scientific">Prorocentrum cordatum</name>
    <dbReference type="NCBI Taxonomy" id="2364126"/>
    <lineage>
        <taxon>Eukaryota</taxon>
        <taxon>Sar</taxon>
        <taxon>Alveolata</taxon>
        <taxon>Dinophyceae</taxon>
        <taxon>Prorocentrales</taxon>
        <taxon>Prorocentraceae</taxon>
        <taxon>Prorocentrum</taxon>
    </lineage>
</organism>
<dbReference type="EMBL" id="CAUYUJ010000519">
    <property type="protein sequence ID" value="CAK0791036.1"/>
    <property type="molecule type" value="Genomic_DNA"/>
</dbReference>
<feature type="compositionally biased region" description="Low complexity" evidence="1">
    <location>
        <begin position="100"/>
        <end position="124"/>
    </location>
</feature>
<feature type="non-terminal residue" evidence="2">
    <location>
        <position position="167"/>
    </location>
</feature>
<evidence type="ECO:0000313" key="3">
    <source>
        <dbReference type="Proteomes" id="UP001189429"/>
    </source>
</evidence>
<reference evidence="2" key="1">
    <citation type="submission" date="2023-10" db="EMBL/GenBank/DDBJ databases">
        <authorList>
            <person name="Chen Y."/>
            <person name="Shah S."/>
            <person name="Dougan E. K."/>
            <person name="Thang M."/>
            <person name="Chan C."/>
        </authorList>
    </citation>
    <scope>NUCLEOTIDE SEQUENCE [LARGE SCALE GENOMIC DNA]</scope>
</reference>
<evidence type="ECO:0000313" key="2">
    <source>
        <dbReference type="EMBL" id="CAK0791036.1"/>
    </source>
</evidence>
<gene>
    <name evidence="2" type="ORF">PCOR1329_LOCUS2095</name>
</gene>
<feature type="region of interest" description="Disordered" evidence="1">
    <location>
        <begin position="99"/>
        <end position="124"/>
    </location>
</feature>
<dbReference type="Proteomes" id="UP001189429">
    <property type="component" value="Unassembled WGS sequence"/>
</dbReference>
<accession>A0ABN9PDV6</accession>
<comment type="caution">
    <text evidence="2">The sequence shown here is derived from an EMBL/GenBank/DDBJ whole genome shotgun (WGS) entry which is preliminary data.</text>
</comment>
<protein>
    <submittedName>
        <fullName evidence="2">Uncharacterized protein</fullName>
    </submittedName>
</protein>
<keyword evidence="3" id="KW-1185">Reference proteome</keyword>